<comment type="caution">
    <text evidence="1">The sequence shown here is derived from an EMBL/GenBank/DDBJ whole genome shotgun (WGS) entry which is preliminary data.</text>
</comment>
<organism evidence="1">
    <name type="scientific">marine sediment metagenome</name>
    <dbReference type="NCBI Taxonomy" id="412755"/>
    <lineage>
        <taxon>unclassified sequences</taxon>
        <taxon>metagenomes</taxon>
        <taxon>ecological metagenomes</taxon>
    </lineage>
</organism>
<dbReference type="EMBL" id="LAZR01005212">
    <property type="protein sequence ID" value="KKN01881.1"/>
    <property type="molecule type" value="Genomic_DNA"/>
</dbReference>
<dbReference type="AlphaFoldDB" id="A0A0F9PLJ3"/>
<name>A0A0F9PLJ3_9ZZZZ</name>
<proteinExistence type="predicted"/>
<protein>
    <submittedName>
        <fullName evidence="1">Uncharacterized protein</fullName>
    </submittedName>
</protein>
<gene>
    <name evidence="1" type="ORF">LCGC14_1123330</name>
</gene>
<reference evidence="1" key="1">
    <citation type="journal article" date="2015" name="Nature">
        <title>Complex archaea that bridge the gap between prokaryotes and eukaryotes.</title>
        <authorList>
            <person name="Spang A."/>
            <person name="Saw J.H."/>
            <person name="Jorgensen S.L."/>
            <person name="Zaremba-Niedzwiedzka K."/>
            <person name="Martijn J."/>
            <person name="Lind A.E."/>
            <person name="van Eijk R."/>
            <person name="Schleper C."/>
            <person name="Guy L."/>
            <person name="Ettema T.J."/>
        </authorList>
    </citation>
    <scope>NUCLEOTIDE SEQUENCE</scope>
</reference>
<sequence length="237" mass="28524">MIKLKPFYFYGYYVTISRYHNTNKHSMNVYKWTYHFKVYKKSKNVLTLNRDGDDLSKAKKSLLIIMLQDILLEKEGKSYYMVKGKKEIKFRKFLSEHEVQDLHINRKDIPFSVLKKNRIRLLKQYKSGYLILYRGIGYGDERGGYMDTSKSPKTFERTSSWTTSKQVAYNFSEHPKHIGIIITAKFNIRDILISYHTMSNLVHEREVIVKAYPKINNFKVYDHKEFKKRYNLKERWT</sequence>
<accession>A0A0F9PLJ3</accession>
<evidence type="ECO:0000313" key="1">
    <source>
        <dbReference type="EMBL" id="KKN01881.1"/>
    </source>
</evidence>